<keyword evidence="1" id="KW-0472">Membrane</keyword>
<organism evidence="2 3">
    <name type="scientific">Tessaracoccus palaemonis</name>
    <dbReference type="NCBI Taxonomy" id="2829499"/>
    <lineage>
        <taxon>Bacteria</taxon>
        <taxon>Bacillati</taxon>
        <taxon>Actinomycetota</taxon>
        <taxon>Actinomycetes</taxon>
        <taxon>Propionibacteriales</taxon>
        <taxon>Propionibacteriaceae</taxon>
        <taxon>Tessaracoccus</taxon>
    </lineage>
</organism>
<keyword evidence="1" id="KW-1133">Transmembrane helix</keyword>
<evidence type="ECO:0000313" key="2">
    <source>
        <dbReference type="EMBL" id="QXT63293.1"/>
    </source>
</evidence>
<dbReference type="EMBL" id="CP079216">
    <property type="protein sequence ID" value="QXT63293.1"/>
    <property type="molecule type" value="Genomic_DNA"/>
</dbReference>
<dbReference type="RefSeq" id="WP_219083045.1">
    <property type="nucleotide sequence ID" value="NZ_CP079216.1"/>
</dbReference>
<name>A0ABX8SJ07_9ACTN</name>
<sequence>MPERFAAGLTPLPTAARVTQQRSALRWRIISTVISAVVLGLVIYFLGRDWPRTWTIVVVALWTASSVFWLVVSAVGLANAKRDLAAIQEGVAFYLDGRGVEFVTPVAARVPWENVSALRLVGRQSGAGPAVSLEADGAHVAKVPVSFIDAAPEIIDSAARAYSLGRVHLDTSALDRVI</sequence>
<protein>
    <recommendedName>
        <fullName evidence="4">PH domain-containing protein</fullName>
    </recommendedName>
</protein>
<feature type="transmembrane region" description="Helical" evidence="1">
    <location>
        <begin position="53"/>
        <end position="78"/>
    </location>
</feature>
<gene>
    <name evidence="2" type="ORF">KDB89_02065</name>
</gene>
<evidence type="ECO:0000313" key="3">
    <source>
        <dbReference type="Proteomes" id="UP000824504"/>
    </source>
</evidence>
<feature type="transmembrane region" description="Helical" evidence="1">
    <location>
        <begin position="27"/>
        <end position="47"/>
    </location>
</feature>
<dbReference type="Proteomes" id="UP000824504">
    <property type="component" value="Chromosome"/>
</dbReference>
<accession>A0ABX8SJ07</accession>
<evidence type="ECO:0008006" key="4">
    <source>
        <dbReference type="Google" id="ProtNLM"/>
    </source>
</evidence>
<keyword evidence="3" id="KW-1185">Reference proteome</keyword>
<proteinExistence type="predicted"/>
<reference evidence="2 3" key="1">
    <citation type="submission" date="2021-07" db="EMBL/GenBank/DDBJ databases">
        <title>complete genome sequencing of Tessaracoccus sp.J1M15.</title>
        <authorList>
            <person name="Bae J.-W."/>
            <person name="Kim D.-y."/>
        </authorList>
    </citation>
    <scope>NUCLEOTIDE SEQUENCE [LARGE SCALE GENOMIC DNA]</scope>
    <source>
        <strain evidence="2 3">J1M15</strain>
    </source>
</reference>
<evidence type="ECO:0000256" key="1">
    <source>
        <dbReference type="SAM" id="Phobius"/>
    </source>
</evidence>
<keyword evidence="1" id="KW-0812">Transmembrane</keyword>